<accession>A0ABU6W9A5</accession>
<proteinExistence type="predicted"/>
<protein>
    <submittedName>
        <fullName evidence="1">Uncharacterized protein</fullName>
    </submittedName>
</protein>
<reference evidence="1 2" key="1">
    <citation type="journal article" date="2023" name="Plants (Basel)">
        <title>Bridging the Gap: Combining Genomics and Transcriptomics Approaches to Understand Stylosanthes scabra, an Orphan Legume from the Brazilian Caatinga.</title>
        <authorList>
            <person name="Ferreira-Neto J.R.C."/>
            <person name="da Silva M.D."/>
            <person name="Binneck E."/>
            <person name="de Melo N.F."/>
            <person name="da Silva R.H."/>
            <person name="de Melo A.L.T.M."/>
            <person name="Pandolfi V."/>
            <person name="Bustamante F.O."/>
            <person name="Brasileiro-Vidal A.C."/>
            <person name="Benko-Iseppon A.M."/>
        </authorList>
    </citation>
    <scope>NUCLEOTIDE SEQUENCE [LARGE SCALE GENOMIC DNA]</scope>
    <source>
        <tissue evidence="1">Leaves</tissue>
    </source>
</reference>
<comment type="caution">
    <text evidence="1">The sequence shown here is derived from an EMBL/GenBank/DDBJ whole genome shotgun (WGS) entry which is preliminary data.</text>
</comment>
<dbReference type="EMBL" id="JASCZI010181319">
    <property type="protein sequence ID" value="MED6181782.1"/>
    <property type="molecule type" value="Genomic_DNA"/>
</dbReference>
<gene>
    <name evidence="1" type="ORF">PIB30_022536</name>
</gene>
<evidence type="ECO:0000313" key="1">
    <source>
        <dbReference type="EMBL" id="MED6181782.1"/>
    </source>
</evidence>
<name>A0ABU6W9A5_9FABA</name>
<keyword evidence="2" id="KW-1185">Reference proteome</keyword>
<organism evidence="1 2">
    <name type="scientific">Stylosanthes scabra</name>
    <dbReference type="NCBI Taxonomy" id="79078"/>
    <lineage>
        <taxon>Eukaryota</taxon>
        <taxon>Viridiplantae</taxon>
        <taxon>Streptophyta</taxon>
        <taxon>Embryophyta</taxon>
        <taxon>Tracheophyta</taxon>
        <taxon>Spermatophyta</taxon>
        <taxon>Magnoliopsida</taxon>
        <taxon>eudicotyledons</taxon>
        <taxon>Gunneridae</taxon>
        <taxon>Pentapetalae</taxon>
        <taxon>rosids</taxon>
        <taxon>fabids</taxon>
        <taxon>Fabales</taxon>
        <taxon>Fabaceae</taxon>
        <taxon>Papilionoideae</taxon>
        <taxon>50 kb inversion clade</taxon>
        <taxon>dalbergioids sensu lato</taxon>
        <taxon>Dalbergieae</taxon>
        <taxon>Pterocarpus clade</taxon>
        <taxon>Stylosanthes</taxon>
    </lineage>
</organism>
<evidence type="ECO:0000313" key="2">
    <source>
        <dbReference type="Proteomes" id="UP001341840"/>
    </source>
</evidence>
<dbReference type="Proteomes" id="UP001341840">
    <property type="component" value="Unassembled WGS sequence"/>
</dbReference>
<sequence>MKLQFVAALRFVGWLGLLYVWMNKNCNAGQVYFEGHGSRRRFELWGYYVTTNVVAVKVVEYYDGEMNVFFEDVPPLWLEPRENTLVKVEPYKLFQTKTLAAKQPKEGSWVWVFGQRCANLASGNPIFVGKVVEKVGMMILSTHLPYTSHSYDVRDSEPFSVEHRGGLGTNPS</sequence>